<dbReference type="RefSeq" id="WP_341411026.1">
    <property type="nucleotide sequence ID" value="NZ_JBBUTH010000007.1"/>
</dbReference>
<evidence type="ECO:0000313" key="2">
    <source>
        <dbReference type="Proteomes" id="UP001365405"/>
    </source>
</evidence>
<dbReference type="Pfam" id="PF09720">
    <property type="entry name" value="Unstab_antitox"/>
    <property type="match status" value="1"/>
</dbReference>
<accession>A0ABU9CHK6</accession>
<reference evidence="1 2" key="1">
    <citation type="submission" date="2024-04" db="EMBL/GenBank/DDBJ databases">
        <title>Novel species of the genus Ideonella isolated from streams.</title>
        <authorList>
            <person name="Lu H."/>
        </authorList>
    </citation>
    <scope>NUCLEOTIDE SEQUENCE [LARGE SCALE GENOMIC DNA]</scope>
    <source>
        <strain evidence="1 2">DXS22W</strain>
    </source>
</reference>
<keyword evidence="2" id="KW-1185">Reference proteome</keyword>
<dbReference type="Proteomes" id="UP001365405">
    <property type="component" value="Unassembled WGS sequence"/>
</dbReference>
<dbReference type="NCBIfam" id="TIGR02574">
    <property type="entry name" value="stabl_TIGR02574"/>
    <property type="match status" value="1"/>
</dbReference>
<organism evidence="1 2">
    <name type="scientific">Pseudaquabacterium inlustre</name>
    <dbReference type="NCBI Taxonomy" id="2984192"/>
    <lineage>
        <taxon>Bacteria</taxon>
        <taxon>Pseudomonadati</taxon>
        <taxon>Pseudomonadota</taxon>
        <taxon>Betaproteobacteria</taxon>
        <taxon>Burkholderiales</taxon>
        <taxon>Sphaerotilaceae</taxon>
        <taxon>Pseudaquabacterium</taxon>
    </lineage>
</organism>
<sequence>MPNLVDELSAQAKALPAEDRARLAEELLASLDPQDSAVDAAWDEELRRRIDEVERGTVELIPGDQALAQVRRAIGK</sequence>
<dbReference type="InterPro" id="IPR013406">
    <property type="entry name" value="CHP02574_addiction_mod"/>
</dbReference>
<protein>
    <submittedName>
        <fullName evidence="1">Addiction module protein</fullName>
    </submittedName>
</protein>
<gene>
    <name evidence="1" type="ORF">AACH10_13910</name>
</gene>
<evidence type="ECO:0000313" key="1">
    <source>
        <dbReference type="EMBL" id="MEK8051342.1"/>
    </source>
</evidence>
<comment type="caution">
    <text evidence="1">The sequence shown here is derived from an EMBL/GenBank/DDBJ whole genome shotgun (WGS) entry which is preliminary data.</text>
</comment>
<dbReference type="EMBL" id="JBBUTH010000007">
    <property type="protein sequence ID" value="MEK8051342.1"/>
    <property type="molecule type" value="Genomic_DNA"/>
</dbReference>
<name>A0ABU9CHK6_9BURK</name>
<proteinExistence type="predicted"/>